<dbReference type="Proteomes" id="UP001352852">
    <property type="component" value="Unassembled WGS sequence"/>
</dbReference>
<feature type="region of interest" description="Disordered" evidence="1">
    <location>
        <begin position="1"/>
        <end position="80"/>
    </location>
</feature>
<sequence>VHAPLVPASTSSPAPSPPPTTLTPPSSPSLKPLCRMYSSQMKELSMRTHAPVALPSTSPPPPSLLPTTLTPSLPPSPSPRCRPCRGRKWALDETLCQCRCTLKAKNCSRKGQTLNSRRCKCEAART</sequence>
<keyword evidence="3" id="KW-1185">Reference proteome</keyword>
<comment type="caution">
    <text evidence="2">The sequence shown here is derived from an EMBL/GenBank/DDBJ whole genome shotgun (WGS) entry which is preliminary data.</text>
</comment>
<feature type="compositionally biased region" description="Pro residues" evidence="1">
    <location>
        <begin position="14"/>
        <end position="27"/>
    </location>
</feature>
<evidence type="ECO:0000256" key="1">
    <source>
        <dbReference type="SAM" id="MobiDB-lite"/>
    </source>
</evidence>
<evidence type="ECO:0000313" key="3">
    <source>
        <dbReference type="Proteomes" id="UP001352852"/>
    </source>
</evidence>
<dbReference type="Gene3D" id="2.10.160.10">
    <property type="entry name" value="Vascular endothelial growth factor, heparin-binding domain"/>
    <property type="match status" value="1"/>
</dbReference>
<proteinExistence type="predicted"/>
<name>A0ABU7E4V7_9TELE</name>
<gene>
    <name evidence="2" type="ORF">CHARACLAT_030667</name>
</gene>
<dbReference type="InterPro" id="IPR036841">
    <property type="entry name" value="VEGF_C_sf"/>
</dbReference>
<reference evidence="2 3" key="1">
    <citation type="submission" date="2021-06" db="EMBL/GenBank/DDBJ databases">
        <authorList>
            <person name="Palmer J.M."/>
        </authorList>
    </citation>
    <scope>NUCLEOTIDE SEQUENCE [LARGE SCALE GENOMIC DNA]</scope>
    <source>
        <strain evidence="2 3">CL_MEX2019</strain>
        <tissue evidence="2">Muscle</tissue>
    </source>
</reference>
<evidence type="ECO:0000313" key="2">
    <source>
        <dbReference type="EMBL" id="MED6282297.1"/>
    </source>
</evidence>
<feature type="compositionally biased region" description="Low complexity" evidence="1">
    <location>
        <begin position="1"/>
        <end position="13"/>
    </location>
</feature>
<feature type="non-terminal residue" evidence="2">
    <location>
        <position position="1"/>
    </location>
</feature>
<organism evidence="2 3">
    <name type="scientific">Characodon lateralis</name>
    <dbReference type="NCBI Taxonomy" id="208331"/>
    <lineage>
        <taxon>Eukaryota</taxon>
        <taxon>Metazoa</taxon>
        <taxon>Chordata</taxon>
        <taxon>Craniata</taxon>
        <taxon>Vertebrata</taxon>
        <taxon>Euteleostomi</taxon>
        <taxon>Actinopterygii</taxon>
        <taxon>Neopterygii</taxon>
        <taxon>Teleostei</taxon>
        <taxon>Neoteleostei</taxon>
        <taxon>Acanthomorphata</taxon>
        <taxon>Ovalentaria</taxon>
        <taxon>Atherinomorphae</taxon>
        <taxon>Cyprinodontiformes</taxon>
        <taxon>Goodeidae</taxon>
        <taxon>Characodon</taxon>
    </lineage>
</organism>
<protein>
    <submittedName>
        <fullName evidence="2">Uncharacterized protein</fullName>
    </submittedName>
</protein>
<accession>A0ABU7E4V7</accession>
<dbReference type="SUPFAM" id="SSF57593">
    <property type="entry name" value="Heparin-binding domain from vascular endothelial growth factor"/>
    <property type="match status" value="1"/>
</dbReference>
<dbReference type="EMBL" id="JAHUTJ010045663">
    <property type="protein sequence ID" value="MED6282297.1"/>
    <property type="molecule type" value="Genomic_DNA"/>
</dbReference>